<keyword evidence="3" id="KW-1185">Reference proteome</keyword>
<proteinExistence type="predicted"/>
<dbReference type="Proteomes" id="UP000799770">
    <property type="component" value="Unassembled WGS sequence"/>
</dbReference>
<keyword evidence="1" id="KW-0472">Membrane</keyword>
<reference evidence="2" key="1">
    <citation type="journal article" date="2020" name="Stud. Mycol.">
        <title>101 Dothideomycetes genomes: a test case for predicting lifestyles and emergence of pathogens.</title>
        <authorList>
            <person name="Haridas S."/>
            <person name="Albert R."/>
            <person name="Binder M."/>
            <person name="Bloem J."/>
            <person name="Labutti K."/>
            <person name="Salamov A."/>
            <person name="Andreopoulos B."/>
            <person name="Baker S."/>
            <person name="Barry K."/>
            <person name="Bills G."/>
            <person name="Bluhm B."/>
            <person name="Cannon C."/>
            <person name="Castanera R."/>
            <person name="Culley D."/>
            <person name="Daum C."/>
            <person name="Ezra D."/>
            <person name="Gonzalez J."/>
            <person name="Henrissat B."/>
            <person name="Kuo A."/>
            <person name="Liang C."/>
            <person name="Lipzen A."/>
            <person name="Lutzoni F."/>
            <person name="Magnuson J."/>
            <person name="Mondo S."/>
            <person name="Nolan M."/>
            <person name="Ohm R."/>
            <person name="Pangilinan J."/>
            <person name="Park H.-J."/>
            <person name="Ramirez L."/>
            <person name="Alfaro M."/>
            <person name="Sun H."/>
            <person name="Tritt A."/>
            <person name="Yoshinaga Y."/>
            <person name="Zwiers L.-H."/>
            <person name="Turgeon B."/>
            <person name="Goodwin S."/>
            <person name="Spatafora J."/>
            <person name="Crous P."/>
            <person name="Grigoriev I."/>
        </authorList>
    </citation>
    <scope>NUCLEOTIDE SEQUENCE</scope>
    <source>
        <strain evidence="2">CBS 627.86</strain>
    </source>
</reference>
<name>A0A6A5Z0I4_9PLEO</name>
<accession>A0A6A5Z0I4</accession>
<evidence type="ECO:0000313" key="2">
    <source>
        <dbReference type="EMBL" id="KAF2112563.1"/>
    </source>
</evidence>
<evidence type="ECO:0000256" key="1">
    <source>
        <dbReference type="SAM" id="Phobius"/>
    </source>
</evidence>
<organism evidence="2 3">
    <name type="scientific">Lophiotrema nucula</name>
    <dbReference type="NCBI Taxonomy" id="690887"/>
    <lineage>
        <taxon>Eukaryota</taxon>
        <taxon>Fungi</taxon>
        <taxon>Dikarya</taxon>
        <taxon>Ascomycota</taxon>
        <taxon>Pezizomycotina</taxon>
        <taxon>Dothideomycetes</taxon>
        <taxon>Pleosporomycetidae</taxon>
        <taxon>Pleosporales</taxon>
        <taxon>Lophiotremataceae</taxon>
        <taxon>Lophiotrema</taxon>
    </lineage>
</organism>
<feature type="transmembrane region" description="Helical" evidence="1">
    <location>
        <begin position="39"/>
        <end position="59"/>
    </location>
</feature>
<gene>
    <name evidence="2" type="ORF">BDV96DRAFT_152631</name>
</gene>
<protein>
    <submittedName>
        <fullName evidence="2">Uncharacterized protein</fullName>
    </submittedName>
</protein>
<keyword evidence="1" id="KW-0812">Transmembrane</keyword>
<sequence>MFVLAGSVIPYIVSLTDIPFFSLVASVHKHYPGERNTSSSPLSISLTLSVVGCFLLVWARMRQPRLKLRTLDLHSLWACRRLVAPSSVLMLKDLVAFDWGWSWKNTGTTTCA</sequence>
<dbReference type="AlphaFoldDB" id="A0A6A5Z0I4"/>
<keyword evidence="1" id="KW-1133">Transmembrane helix</keyword>
<dbReference type="EMBL" id="ML977330">
    <property type="protein sequence ID" value="KAF2112563.1"/>
    <property type="molecule type" value="Genomic_DNA"/>
</dbReference>
<evidence type="ECO:0000313" key="3">
    <source>
        <dbReference type="Proteomes" id="UP000799770"/>
    </source>
</evidence>